<dbReference type="InterPro" id="IPR011639">
    <property type="entry name" value="MethylTrfase_TaqI-like_dom"/>
</dbReference>
<keyword evidence="4 9" id="KW-0808">Transferase</keyword>
<evidence type="ECO:0000259" key="7">
    <source>
        <dbReference type="Pfam" id="PF07669"/>
    </source>
</evidence>
<evidence type="ECO:0000313" key="10">
    <source>
        <dbReference type="Proteomes" id="UP000317648"/>
    </source>
</evidence>
<dbReference type="KEGG" id="lcre:Pla8534_52230"/>
<dbReference type="GO" id="GO:0006304">
    <property type="term" value="P:DNA modification"/>
    <property type="evidence" value="ECO:0007669"/>
    <property type="project" value="InterPro"/>
</dbReference>
<dbReference type="CDD" id="cd02440">
    <property type="entry name" value="AdoMet_MTases"/>
    <property type="match status" value="1"/>
</dbReference>
<dbReference type="RefSeq" id="WP_145056159.1">
    <property type="nucleotide sequence ID" value="NZ_CP036433.1"/>
</dbReference>
<evidence type="ECO:0000256" key="3">
    <source>
        <dbReference type="ARBA" id="ARBA00022603"/>
    </source>
</evidence>
<reference evidence="9 10" key="1">
    <citation type="submission" date="2019-02" db="EMBL/GenBank/DDBJ databases">
        <title>Deep-cultivation of Planctomycetes and their phenomic and genomic characterization uncovers novel biology.</title>
        <authorList>
            <person name="Wiegand S."/>
            <person name="Jogler M."/>
            <person name="Boedeker C."/>
            <person name="Pinto D."/>
            <person name="Vollmers J."/>
            <person name="Rivas-Marin E."/>
            <person name="Kohn T."/>
            <person name="Peeters S.H."/>
            <person name="Heuer A."/>
            <person name="Rast P."/>
            <person name="Oberbeckmann S."/>
            <person name="Bunk B."/>
            <person name="Jeske O."/>
            <person name="Meyerdierks A."/>
            <person name="Storesund J.E."/>
            <person name="Kallscheuer N."/>
            <person name="Luecker S."/>
            <person name="Lage O.M."/>
            <person name="Pohl T."/>
            <person name="Merkel B.J."/>
            <person name="Hornburger P."/>
            <person name="Mueller R.-W."/>
            <person name="Bruemmer F."/>
            <person name="Labrenz M."/>
            <person name="Spormann A.M."/>
            <person name="Op den Camp H."/>
            <person name="Overmann J."/>
            <person name="Amann R."/>
            <person name="Jetten M.S.M."/>
            <person name="Mascher T."/>
            <person name="Medema M.H."/>
            <person name="Devos D.P."/>
            <person name="Kaster A.-K."/>
            <person name="Ovreas L."/>
            <person name="Rohde M."/>
            <person name="Galperin M.Y."/>
            <person name="Jogler C."/>
        </authorList>
    </citation>
    <scope>NUCLEOTIDE SEQUENCE [LARGE SCALE GENOMIC DNA]</scope>
    <source>
        <strain evidence="9 10">Pla85_3_4</strain>
    </source>
</reference>
<proteinExistence type="inferred from homology"/>
<evidence type="ECO:0000313" key="9">
    <source>
        <dbReference type="EMBL" id="QDU97377.1"/>
    </source>
</evidence>
<organism evidence="9 10">
    <name type="scientific">Lignipirellula cremea</name>
    <dbReference type="NCBI Taxonomy" id="2528010"/>
    <lineage>
        <taxon>Bacteria</taxon>
        <taxon>Pseudomonadati</taxon>
        <taxon>Planctomycetota</taxon>
        <taxon>Planctomycetia</taxon>
        <taxon>Pirellulales</taxon>
        <taxon>Pirellulaceae</taxon>
        <taxon>Lignipirellula</taxon>
    </lineage>
</organism>
<dbReference type="InterPro" id="IPR029063">
    <property type="entry name" value="SAM-dependent_MTases_sf"/>
</dbReference>
<evidence type="ECO:0000256" key="6">
    <source>
        <dbReference type="ARBA" id="ARBA00047942"/>
    </source>
</evidence>
<name>A0A518DZW2_9BACT</name>
<dbReference type="PANTHER" id="PTHR33841:SF5">
    <property type="entry name" value="DNA METHYLASE (MODIFICATION METHYLASE) (METHYLTRANSFERASE)-RELATED"/>
    <property type="match status" value="1"/>
</dbReference>
<gene>
    <name evidence="9" type="ORF">Pla8534_52230</name>
</gene>
<keyword evidence="10" id="KW-1185">Reference proteome</keyword>
<sequence length="547" mass="61143">MKLIGNVSADKIRGGYYTSDRLVDWTLRRVVKLAGGMPGAWLEPSAGDGAFLRGLDRLQRGERNANGRVTAIELLAEEAAKCSAVMAAARIEGDVIHGSFFDWASESDELFDALVGNPPYVRYQFVNAADRAHAERLMRELGLELKGVSNLWIPFALAGMYKLKPSAPFALVLPSELFSTVSGGQFRQMLVRDFASLRLDLFPRDAFPDILQDVVVVSGVRAKQSRERRQITFCEHHAAEEVAWKHTVEASPQSWLRHLLTEAEVAAFEEACHLTDVCSMSAVARIEVSIVTGANPFFTIDDATREKYALHAWTRPLLARTADCPGLTFTEPDHDQARQQGSRAWILDFSAERPDPTKHVQARAYLAGGEAERLQDRFKCRIREPWYRVPQIRSGRLLLSKRAHLYHRLILNNADVFTTDTIYRGQMLPHFADRAEDLVAGFQNSLTLLSSEIEGRTYGGGVLELVPSEAARLRVPLVRMVNLLPRLDQLSRTHGGQKDASGAILETTDAALAKQLPGYANLLPLLRSARQRLHDRRMATQQLRTKN</sequence>
<dbReference type="GO" id="GO:0009007">
    <property type="term" value="F:site-specific DNA-methyltransferase (adenine-specific) activity"/>
    <property type="evidence" value="ECO:0007669"/>
    <property type="project" value="UniProtKB-EC"/>
</dbReference>
<evidence type="ECO:0000259" key="8">
    <source>
        <dbReference type="Pfam" id="PF22837"/>
    </source>
</evidence>
<dbReference type="Gene3D" id="3.40.50.150">
    <property type="entry name" value="Vaccinia Virus protein VP39"/>
    <property type="match status" value="1"/>
</dbReference>
<dbReference type="OrthoDB" id="9815272at2"/>
<dbReference type="GO" id="GO:0003676">
    <property type="term" value="F:nucleic acid binding"/>
    <property type="evidence" value="ECO:0007669"/>
    <property type="project" value="InterPro"/>
</dbReference>
<dbReference type="InterPro" id="IPR054520">
    <property type="entry name" value="M_Eco57I_C"/>
</dbReference>
<dbReference type="REBASE" id="355850">
    <property type="entry name" value="M.Pba8534ORF52230P"/>
</dbReference>
<dbReference type="PROSITE" id="PS00092">
    <property type="entry name" value="N6_MTASE"/>
    <property type="match status" value="1"/>
</dbReference>
<dbReference type="GO" id="GO:0032259">
    <property type="term" value="P:methylation"/>
    <property type="evidence" value="ECO:0007669"/>
    <property type="project" value="UniProtKB-KW"/>
</dbReference>
<comment type="catalytic activity">
    <reaction evidence="6">
        <text>a 2'-deoxyadenosine in DNA + S-adenosyl-L-methionine = an N(6)-methyl-2'-deoxyadenosine in DNA + S-adenosyl-L-homocysteine + H(+)</text>
        <dbReference type="Rhea" id="RHEA:15197"/>
        <dbReference type="Rhea" id="RHEA-COMP:12418"/>
        <dbReference type="Rhea" id="RHEA-COMP:12419"/>
        <dbReference type="ChEBI" id="CHEBI:15378"/>
        <dbReference type="ChEBI" id="CHEBI:57856"/>
        <dbReference type="ChEBI" id="CHEBI:59789"/>
        <dbReference type="ChEBI" id="CHEBI:90615"/>
        <dbReference type="ChEBI" id="CHEBI:90616"/>
        <dbReference type="EC" id="2.1.1.72"/>
    </reaction>
</comment>
<keyword evidence="3 9" id="KW-0489">Methyltransferase</keyword>
<evidence type="ECO:0000256" key="4">
    <source>
        <dbReference type="ARBA" id="ARBA00022679"/>
    </source>
</evidence>
<evidence type="ECO:0000256" key="2">
    <source>
        <dbReference type="ARBA" id="ARBA00011900"/>
    </source>
</evidence>
<dbReference type="SUPFAM" id="SSF53335">
    <property type="entry name" value="S-adenosyl-L-methionine-dependent methyltransferases"/>
    <property type="match status" value="1"/>
</dbReference>
<dbReference type="AlphaFoldDB" id="A0A518DZW2"/>
<dbReference type="Proteomes" id="UP000317648">
    <property type="component" value="Chromosome"/>
</dbReference>
<keyword evidence="5" id="KW-0949">S-adenosyl-L-methionine</keyword>
<dbReference type="EC" id="2.1.1.72" evidence="2"/>
<feature type="domain" description="Type II methyltransferase M.Eco57I C-terminal" evidence="8">
    <location>
        <begin position="254"/>
        <end position="494"/>
    </location>
</feature>
<dbReference type="InterPro" id="IPR050953">
    <property type="entry name" value="N4_N6_ade-DNA_methylase"/>
</dbReference>
<dbReference type="PRINTS" id="PR00507">
    <property type="entry name" value="N12N6MTFRASE"/>
</dbReference>
<protein>
    <recommendedName>
        <fullName evidence="2">site-specific DNA-methyltransferase (adenine-specific)</fullName>
        <ecNumber evidence="2">2.1.1.72</ecNumber>
    </recommendedName>
</protein>
<evidence type="ECO:0000256" key="1">
    <source>
        <dbReference type="ARBA" id="ARBA00006594"/>
    </source>
</evidence>
<dbReference type="Pfam" id="PF07669">
    <property type="entry name" value="Eco57I"/>
    <property type="match status" value="1"/>
</dbReference>
<accession>A0A518DZW2</accession>
<dbReference type="PANTHER" id="PTHR33841">
    <property type="entry name" value="DNA METHYLTRANSFERASE YEEA-RELATED"/>
    <property type="match status" value="1"/>
</dbReference>
<dbReference type="InterPro" id="IPR002052">
    <property type="entry name" value="DNA_methylase_N6_adenine_CS"/>
</dbReference>
<dbReference type="Pfam" id="PF22837">
    <property type="entry name" value="M_Eco57I_C"/>
    <property type="match status" value="1"/>
</dbReference>
<comment type="similarity">
    <text evidence="1">Belongs to the N(4)/N(6)-methyltransferase family.</text>
</comment>
<feature type="domain" description="Type II methyltransferase M.TaqI-like" evidence="7">
    <location>
        <begin position="101"/>
        <end position="194"/>
    </location>
</feature>
<dbReference type="EMBL" id="CP036433">
    <property type="protein sequence ID" value="QDU97377.1"/>
    <property type="molecule type" value="Genomic_DNA"/>
</dbReference>
<evidence type="ECO:0000256" key="5">
    <source>
        <dbReference type="ARBA" id="ARBA00022691"/>
    </source>
</evidence>